<comment type="caution">
    <text evidence="1">The sequence shown here is derived from an EMBL/GenBank/DDBJ whole genome shotgun (WGS) entry which is preliminary data.</text>
</comment>
<dbReference type="PANTHER" id="PTHR46238:SF8">
    <property type="entry name" value="ENDONUCLEASE_EXONUCLEASE_PHOSPHATASE DOMAIN-CONTAINING PROTEIN"/>
    <property type="match status" value="1"/>
</dbReference>
<accession>A0A8T3B810</accession>
<organism evidence="1 2">
    <name type="scientific">Dendrobium nobile</name>
    <name type="common">Orchid</name>
    <dbReference type="NCBI Taxonomy" id="94219"/>
    <lineage>
        <taxon>Eukaryota</taxon>
        <taxon>Viridiplantae</taxon>
        <taxon>Streptophyta</taxon>
        <taxon>Embryophyta</taxon>
        <taxon>Tracheophyta</taxon>
        <taxon>Spermatophyta</taxon>
        <taxon>Magnoliopsida</taxon>
        <taxon>Liliopsida</taxon>
        <taxon>Asparagales</taxon>
        <taxon>Orchidaceae</taxon>
        <taxon>Epidendroideae</taxon>
        <taxon>Malaxideae</taxon>
        <taxon>Dendrobiinae</taxon>
        <taxon>Dendrobium</taxon>
    </lineage>
</organism>
<evidence type="ECO:0000313" key="1">
    <source>
        <dbReference type="EMBL" id="KAI0504889.1"/>
    </source>
</evidence>
<name>A0A8T3B810_DENNO</name>
<dbReference type="Proteomes" id="UP000829196">
    <property type="component" value="Unassembled WGS sequence"/>
</dbReference>
<reference evidence="1" key="1">
    <citation type="journal article" date="2022" name="Front. Genet.">
        <title>Chromosome-Scale Assembly of the Dendrobium nobile Genome Provides Insights Into the Molecular Mechanism of the Biosynthesis of the Medicinal Active Ingredient of Dendrobium.</title>
        <authorList>
            <person name="Xu Q."/>
            <person name="Niu S.-C."/>
            <person name="Li K.-L."/>
            <person name="Zheng P.-J."/>
            <person name="Zhang X.-J."/>
            <person name="Jia Y."/>
            <person name="Liu Y."/>
            <person name="Niu Y.-X."/>
            <person name="Yu L.-H."/>
            <person name="Chen D.-F."/>
            <person name="Zhang G.-Q."/>
        </authorList>
    </citation>
    <scope>NUCLEOTIDE SEQUENCE</scope>
    <source>
        <tissue evidence="1">Leaf</tissue>
    </source>
</reference>
<sequence length="76" mass="9292">MRMLRWMSGFTLKDRIQNKHIHEKVEVAPVIDKIRESRLRWFGHIKRRPSDDPVRRVDVLDLTYIKKVHIYLKRIG</sequence>
<dbReference type="PANTHER" id="PTHR46238">
    <property type="entry name" value="REVERSE TRANSCRIPTASE DOMAIN-CONTAINING PROTEIN"/>
    <property type="match status" value="1"/>
</dbReference>
<dbReference type="AlphaFoldDB" id="A0A8T3B810"/>
<gene>
    <name evidence="1" type="ORF">KFK09_015843</name>
</gene>
<keyword evidence="2" id="KW-1185">Reference proteome</keyword>
<proteinExistence type="predicted"/>
<protein>
    <recommendedName>
        <fullName evidence="3">Ataxia telangiectasia mutated family protein</fullName>
    </recommendedName>
</protein>
<dbReference type="EMBL" id="JAGYWB010000011">
    <property type="protein sequence ID" value="KAI0504889.1"/>
    <property type="molecule type" value="Genomic_DNA"/>
</dbReference>
<evidence type="ECO:0008006" key="3">
    <source>
        <dbReference type="Google" id="ProtNLM"/>
    </source>
</evidence>
<dbReference type="OrthoDB" id="5848222at2759"/>
<evidence type="ECO:0000313" key="2">
    <source>
        <dbReference type="Proteomes" id="UP000829196"/>
    </source>
</evidence>